<dbReference type="PANTHER" id="PTHR34452">
    <property type="entry name" value="MYOSIN HEAVY CHAIN-RELATED PROTEIN"/>
    <property type="match status" value="1"/>
</dbReference>
<organism evidence="1 2">
    <name type="scientific">Olea europaea subsp. europaea</name>
    <dbReference type="NCBI Taxonomy" id="158383"/>
    <lineage>
        <taxon>Eukaryota</taxon>
        <taxon>Viridiplantae</taxon>
        <taxon>Streptophyta</taxon>
        <taxon>Embryophyta</taxon>
        <taxon>Tracheophyta</taxon>
        <taxon>Spermatophyta</taxon>
        <taxon>Magnoliopsida</taxon>
        <taxon>eudicotyledons</taxon>
        <taxon>Gunneridae</taxon>
        <taxon>Pentapetalae</taxon>
        <taxon>asterids</taxon>
        <taxon>lamiids</taxon>
        <taxon>Lamiales</taxon>
        <taxon>Oleaceae</taxon>
        <taxon>Oleeae</taxon>
        <taxon>Olea</taxon>
    </lineage>
</organism>
<sequence>MMETSLSKDNLQAVMVEQLKGTLAEAEEDICHLTFLKEEFDILSIVIKGKVDEQYAYMPSVQDNRDELLMLRSRCNELSHKLSLQVMKTEEFKNLSINLKELKDKAEAECSSHAREKREPEGPPVVMQDTLRVAFIKEQYETKIHELNQQLSISKSMVKKCF</sequence>
<dbReference type="EMBL" id="CACTIH010005805">
    <property type="protein sequence ID" value="CAA3002081.1"/>
    <property type="molecule type" value="Genomic_DNA"/>
</dbReference>
<dbReference type="Proteomes" id="UP000594638">
    <property type="component" value="Unassembled WGS sequence"/>
</dbReference>
<evidence type="ECO:0000313" key="1">
    <source>
        <dbReference type="EMBL" id="CAA3002081.1"/>
    </source>
</evidence>
<proteinExistence type="predicted"/>
<protein>
    <submittedName>
        <fullName evidence="1">Uncharacterized protein</fullName>
    </submittedName>
</protein>
<reference evidence="1 2" key="1">
    <citation type="submission" date="2019-12" db="EMBL/GenBank/DDBJ databases">
        <authorList>
            <person name="Alioto T."/>
            <person name="Alioto T."/>
            <person name="Gomez Garrido J."/>
        </authorList>
    </citation>
    <scope>NUCLEOTIDE SEQUENCE [LARGE SCALE GENOMIC DNA]</scope>
</reference>
<accession>A0A8S0TDZ6</accession>
<name>A0A8S0TDZ6_OLEEU</name>
<dbReference type="AlphaFoldDB" id="A0A8S0TDZ6"/>
<gene>
    <name evidence="1" type="ORF">OLEA9_A051968</name>
</gene>
<dbReference type="Gramene" id="OE9A051968T1">
    <property type="protein sequence ID" value="OE9A051968C1"/>
    <property type="gene ID" value="OE9A051968"/>
</dbReference>
<dbReference type="PANTHER" id="PTHR34452:SF1">
    <property type="entry name" value="SPORULATION-SPECIFIC PROTEIN"/>
    <property type="match status" value="1"/>
</dbReference>
<comment type="caution">
    <text evidence="1">The sequence shown here is derived from an EMBL/GenBank/DDBJ whole genome shotgun (WGS) entry which is preliminary data.</text>
</comment>
<keyword evidence="2" id="KW-1185">Reference proteome</keyword>
<evidence type="ECO:0000313" key="2">
    <source>
        <dbReference type="Proteomes" id="UP000594638"/>
    </source>
</evidence>
<dbReference type="OrthoDB" id="2018427at2759"/>